<keyword evidence="2" id="KW-1185">Reference proteome</keyword>
<dbReference type="KEGG" id="dmm:dnm_056950"/>
<evidence type="ECO:0000313" key="1">
    <source>
        <dbReference type="EMBL" id="QTA89639.1"/>
    </source>
</evidence>
<dbReference type="RefSeq" id="WP_207678169.1">
    <property type="nucleotide sequence ID" value="NZ_CP061800.1"/>
</dbReference>
<name>A0A975GQ94_9BACT</name>
<evidence type="ECO:0000313" key="2">
    <source>
        <dbReference type="Proteomes" id="UP000663722"/>
    </source>
</evidence>
<dbReference type="Proteomes" id="UP000663722">
    <property type="component" value="Chromosome"/>
</dbReference>
<sequence>MARTKYHITPESGRLSVTLNKRQLKEFKKMSIEFEMSIDEILQIAVDSFIQKYQNVSADQIDKKGVDSLFEQIK</sequence>
<accession>A0A975GQ94</accession>
<dbReference type="AlphaFoldDB" id="A0A975GQ94"/>
<protein>
    <submittedName>
        <fullName evidence="1">Uncharacterized protein</fullName>
    </submittedName>
</protein>
<reference evidence="1" key="1">
    <citation type="journal article" date="2021" name="Microb. Physiol.">
        <title>Proteogenomic Insights into the Physiology of Marine, Sulfate-Reducing, Filamentous Desulfonema limicola and Desulfonema magnum.</title>
        <authorList>
            <person name="Schnaars V."/>
            <person name="Wohlbrand L."/>
            <person name="Scheve S."/>
            <person name="Hinrichs C."/>
            <person name="Reinhardt R."/>
            <person name="Rabus R."/>
        </authorList>
    </citation>
    <scope>NUCLEOTIDE SEQUENCE</scope>
    <source>
        <strain evidence="1">4be13</strain>
    </source>
</reference>
<dbReference type="EMBL" id="CP061800">
    <property type="protein sequence ID" value="QTA89639.1"/>
    <property type="molecule type" value="Genomic_DNA"/>
</dbReference>
<gene>
    <name evidence="1" type="ORF">dnm_056950</name>
</gene>
<organism evidence="1 2">
    <name type="scientific">Desulfonema magnum</name>
    <dbReference type="NCBI Taxonomy" id="45655"/>
    <lineage>
        <taxon>Bacteria</taxon>
        <taxon>Pseudomonadati</taxon>
        <taxon>Thermodesulfobacteriota</taxon>
        <taxon>Desulfobacteria</taxon>
        <taxon>Desulfobacterales</taxon>
        <taxon>Desulfococcaceae</taxon>
        <taxon>Desulfonema</taxon>
    </lineage>
</organism>
<proteinExistence type="predicted"/>